<dbReference type="InterPro" id="IPR013783">
    <property type="entry name" value="Ig-like_fold"/>
</dbReference>
<feature type="domain" description="C2H2-type" evidence="1">
    <location>
        <begin position="245"/>
        <end position="265"/>
    </location>
</feature>
<dbReference type="Proteomes" id="UP000232722">
    <property type="component" value="Unassembled WGS sequence"/>
</dbReference>
<accession>A0A2N0NQ03</accession>
<dbReference type="VEuPathDB" id="FungiDB:FUN_013425"/>
<dbReference type="VEuPathDB" id="FungiDB:RhiirA1_476076"/>
<name>A0A2N0NQ03_9GLOM</name>
<evidence type="ECO:0000313" key="2">
    <source>
        <dbReference type="EMBL" id="PKB96637.1"/>
    </source>
</evidence>
<dbReference type="VEuPathDB" id="FungiDB:RhiirFUN_015009"/>
<reference evidence="2 3" key="1">
    <citation type="submission" date="2016-04" db="EMBL/GenBank/DDBJ databases">
        <title>Genome analyses suggest a sexual origin of heterokaryosis in a supposedly ancient asexual fungus.</title>
        <authorList>
            <person name="Ropars J."/>
            <person name="Sedzielewska K."/>
            <person name="Noel J."/>
            <person name="Charron P."/>
            <person name="Farinelli L."/>
            <person name="Marton T."/>
            <person name="Kruger M."/>
            <person name="Pelin A."/>
            <person name="Brachmann A."/>
            <person name="Corradi N."/>
        </authorList>
    </citation>
    <scope>NUCLEOTIDE SEQUENCE [LARGE SCALE GENOMIC DNA]</scope>
    <source>
        <strain evidence="2 3">A5</strain>
    </source>
</reference>
<protein>
    <recommendedName>
        <fullName evidence="1">C2H2-type domain-containing protein</fullName>
    </recommendedName>
</protein>
<sequence length="431" mass="50045">MSLSSGRPVEGNWHLAISNVTNSITNMSTLTTSFTTSASEFICPTCQKRYKKQGGLSRHLSIVKRYNISHSDLDKLPETNNEKFKSILVYLIHRKLPHGFKKGGRQLVSLACTEHQFFDIFKGYIHHHSNRNVYKCIFRGSAGYQILSEILNNPLWGRKFYDEEQQTYVVLFNDPPEHLKNNPLAIATRCATESIATHRRKSRYNPGEVIIEWKIKGEKDAKENYYSITNMSTLTTSFTTSASEFICPTCQKRYKKQGGLSRHLSIVKRYNISHSDLDKLPETNNEKFKSILVYLIHRKLPHGFKKGGRQLVSLACTEHQFFDIFKGEILNNPLWGQKFYDEEQQTYVVLFNDPPEHLKNNPLAIATRCATESIATHRRKSRYNPGEVIIEWKIKGEKDAKENYCEAGFIYIHFWTIFSMYIKCIKRNYKM</sequence>
<organism evidence="2 3">
    <name type="scientific">Rhizophagus irregularis</name>
    <dbReference type="NCBI Taxonomy" id="588596"/>
    <lineage>
        <taxon>Eukaryota</taxon>
        <taxon>Fungi</taxon>
        <taxon>Fungi incertae sedis</taxon>
        <taxon>Mucoromycota</taxon>
        <taxon>Glomeromycotina</taxon>
        <taxon>Glomeromycetes</taxon>
        <taxon>Glomerales</taxon>
        <taxon>Glomeraceae</taxon>
        <taxon>Rhizophagus</taxon>
    </lineage>
</organism>
<dbReference type="AlphaFoldDB" id="A0A2N0NQ03"/>
<comment type="caution">
    <text evidence="2">The sequence shown here is derived from an EMBL/GenBank/DDBJ whole genome shotgun (WGS) entry which is preliminary data.</text>
</comment>
<dbReference type="EMBL" id="LLXJ01003755">
    <property type="protein sequence ID" value="PKB96637.1"/>
    <property type="molecule type" value="Genomic_DNA"/>
</dbReference>
<gene>
    <name evidence="2" type="ORF">RhiirA5_434508</name>
</gene>
<proteinExistence type="predicted"/>
<dbReference type="Gene3D" id="2.60.40.10">
    <property type="entry name" value="Immunoglobulins"/>
    <property type="match status" value="1"/>
</dbReference>
<dbReference type="VEuPathDB" id="FungiDB:RhiirA1_470520"/>
<dbReference type="InterPro" id="IPR013087">
    <property type="entry name" value="Znf_C2H2_type"/>
</dbReference>
<reference evidence="2 3" key="2">
    <citation type="submission" date="2017-09" db="EMBL/GenBank/DDBJ databases">
        <title>Extensive intraspecific genome diversity in a model arbuscular mycorrhizal fungus.</title>
        <authorList>
            <person name="Chen E.C."/>
            <person name="Morin E."/>
            <person name="Beaudet D."/>
            <person name="Noel J."/>
            <person name="Ndikumana S."/>
            <person name="Charron P."/>
            <person name="St-Onge C."/>
            <person name="Giorgi J."/>
            <person name="Grigoriev I.V."/>
            <person name="Roux C."/>
            <person name="Martin F.M."/>
            <person name="Corradi N."/>
        </authorList>
    </citation>
    <scope>NUCLEOTIDE SEQUENCE [LARGE SCALE GENOMIC DNA]</scope>
    <source>
        <strain evidence="2 3">A5</strain>
    </source>
</reference>
<dbReference type="VEuPathDB" id="FungiDB:RhiirFUN_008030"/>
<feature type="domain" description="C2H2-type" evidence="1">
    <location>
        <begin position="41"/>
        <end position="61"/>
    </location>
</feature>
<dbReference type="Pfam" id="PF00096">
    <property type="entry name" value="zf-C2H2"/>
    <property type="match status" value="2"/>
</dbReference>
<evidence type="ECO:0000313" key="3">
    <source>
        <dbReference type="Proteomes" id="UP000232722"/>
    </source>
</evidence>
<evidence type="ECO:0000259" key="1">
    <source>
        <dbReference type="Pfam" id="PF00096"/>
    </source>
</evidence>